<dbReference type="Proteomes" id="UP001430953">
    <property type="component" value="Unassembled WGS sequence"/>
</dbReference>
<reference evidence="2 3" key="1">
    <citation type="submission" date="2023-03" db="EMBL/GenBank/DDBJ databases">
        <title>High recombination rates correlate with genetic variation in Cardiocondyla obscurior ants.</title>
        <authorList>
            <person name="Errbii M."/>
        </authorList>
    </citation>
    <scope>NUCLEOTIDE SEQUENCE [LARGE SCALE GENOMIC DNA]</scope>
    <source>
        <strain evidence="2">Alpha-2009</strain>
        <tissue evidence="2">Whole body</tissue>
    </source>
</reference>
<evidence type="ECO:0000313" key="2">
    <source>
        <dbReference type="EMBL" id="KAL0124865.1"/>
    </source>
</evidence>
<dbReference type="EMBL" id="JADYXP020000005">
    <property type="protein sequence ID" value="KAL0124865.1"/>
    <property type="molecule type" value="Genomic_DNA"/>
</dbReference>
<protein>
    <submittedName>
        <fullName evidence="2">Uncharacterized protein</fullName>
    </submittedName>
</protein>
<organism evidence="2 3">
    <name type="scientific">Cardiocondyla obscurior</name>
    <dbReference type="NCBI Taxonomy" id="286306"/>
    <lineage>
        <taxon>Eukaryota</taxon>
        <taxon>Metazoa</taxon>
        <taxon>Ecdysozoa</taxon>
        <taxon>Arthropoda</taxon>
        <taxon>Hexapoda</taxon>
        <taxon>Insecta</taxon>
        <taxon>Pterygota</taxon>
        <taxon>Neoptera</taxon>
        <taxon>Endopterygota</taxon>
        <taxon>Hymenoptera</taxon>
        <taxon>Apocrita</taxon>
        <taxon>Aculeata</taxon>
        <taxon>Formicoidea</taxon>
        <taxon>Formicidae</taxon>
        <taxon>Myrmicinae</taxon>
        <taxon>Cardiocondyla</taxon>
    </lineage>
</organism>
<name>A0AAW2GB79_9HYME</name>
<feature type="region of interest" description="Disordered" evidence="1">
    <location>
        <begin position="107"/>
        <end position="128"/>
    </location>
</feature>
<evidence type="ECO:0000313" key="3">
    <source>
        <dbReference type="Proteomes" id="UP001430953"/>
    </source>
</evidence>
<gene>
    <name evidence="2" type="ORF">PUN28_006611</name>
</gene>
<dbReference type="AlphaFoldDB" id="A0AAW2GB79"/>
<evidence type="ECO:0000256" key="1">
    <source>
        <dbReference type="SAM" id="MobiDB-lite"/>
    </source>
</evidence>
<comment type="caution">
    <text evidence="2">The sequence shown here is derived from an EMBL/GenBank/DDBJ whole genome shotgun (WGS) entry which is preliminary data.</text>
</comment>
<accession>A0AAW2GB79</accession>
<sequence length="281" mass="30726">MLSFYFRNIPDRETAGFYADACGFRVKRETGRRTTHGMRAESMWQSAVDTLVMALGRRDEIGDAIRCISADEGCNLARTPFIKAASLPRQIQGYPPLPASPATTWRTERAATARPPPATRATGTERRRSSLAQIAISHISRTHLGYVRGHLARRGSGVVRVGSNGPPDVIIGAGGLTSPPPPSSVPAFSSPGETRFSLTGCPPRPDSRRRLGLSAPRFPPEIYDIAENHFRETAPARDVLPMTRIASESPRLLLRTCRYSKVYSSYFPSLPSPSPRPVTTV</sequence>
<feature type="region of interest" description="Disordered" evidence="1">
    <location>
        <begin position="176"/>
        <end position="214"/>
    </location>
</feature>
<keyword evidence="3" id="KW-1185">Reference proteome</keyword>
<proteinExistence type="predicted"/>